<feature type="region of interest" description="Disordered" evidence="5">
    <location>
        <begin position="632"/>
        <end position="677"/>
    </location>
</feature>
<feature type="region of interest" description="Disordered" evidence="5">
    <location>
        <begin position="336"/>
        <end position="617"/>
    </location>
</feature>
<proteinExistence type="predicted"/>
<dbReference type="InterPro" id="IPR017907">
    <property type="entry name" value="Znf_RING_CS"/>
</dbReference>
<dbReference type="AlphaFoldDB" id="A0A6A6HMI9"/>
<dbReference type="Gene3D" id="3.30.40.10">
    <property type="entry name" value="Zinc/RING finger domain, C3HC4 (zinc finger)"/>
    <property type="match status" value="1"/>
</dbReference>
<name>A0A6A6HMI9_VIRVR</name>
<feature type="region of interest" description="Disordered" evidence="5">
    <location>
        <begin position="1019"/>
        <end position="1135"/>
    </location>
</feature>
<feature type="region of interest" description="Disordered" evidence="5">
    <location>
        <begin position="709"/>
        <end position="741"/>
    </location>
</feature>
<protein>
    <recommendedName>
        <fullName evidence="6">RING-type domain-containing protein</fullName>
    </recommendedName>
</protein>
<evidence type="ECO:0000256" key="3">
    <source>
        <dbReference type="ARBA" id="ARBA00022833"/>
    </source>
</evidence>
<dbReference type="InterPro" id="IPR001841">
    <property type="entry name" value="Znf_RING"/>
</dbReference>
<dbReference type="Proteomes" id="UP000800092">
    <property type="component" value="Unassembled WGS sequence"/>
</dbReference>
<dbReference type="GO" id="GO:0008270">
    <property type="term" value="F:zinc ion binding"/>
    <property type="evidence" value="ECO:0007669"/>
    <property type="project" value="UniProtKB-KW"/>
</dbReference>
<keyword evidence="3" id="KW-0862">Zinc</keyword>
<feature type="compositionally biased region" description="Polar residues" evidence="5">
    <location>
        <begin position="351"/>
        <end position="366"/>
    </location>
</feature>
<dbReference type="SMART" id="SM00184">
    <property type="entry name" value="RING"/>
    <property type="match status" value="1"/>
</dbReference>
<evidence type="ECO:0000313" key="8">
    <source>
        <dbReference type="Proteomes" id="UP000800092"/>
    </source>
</evidence>
<feature type="compositionally biased region" description="Polar residues" evidence="5">
    <location>
        <begin position="780"/>
        <end position="827"/>
    </location>
</feature>
<evidence type="ECO:0000256" key="1">
    <source>
        <dbReference type="ARBA" id="ARBA00022723"/>
    </source>
</evidence>
<feature type="compositionally biased region" description="Low complexity" evidence="5">
    <location>
        <begin position="1059"/>
        <end position="1073"/>
    </location>
</feature>
<dbReference type="PROSITE" id="PS50089">
    <property type="entry name" value="ZF_RING_2"/>
    <property type="match status" value="1"/>
</dbReference>
<dbReference type="CDD" id="cd16568">
    <property type="entry name" value="RING-HC_ScPSH1-like"/>
    <property type="match status" value="1"/>
</dbReference>
<feature type="region of interest" description="Disordered" evidence="5">
    <location>
        <begin position="885"/>
        <end position="1007"/>
    </location>
</feature>
<feature type="region of interest" description="Disordered" evidence="5">
    <location>
        <begin position="780"/>
        <end position="845"/>
    </location>
</feature>
<organism evidence="7 8">
    <name type="scientific">Viridothelium virens</name>
    <name type="common">Speckled blister lichen</name>
    <name type="synonym">Trypethelium virens</name>
    <dbReference type="NCBI Taxonomy" id="1048519"/>
    <lineage>
        <taxon>Eukaryota</taxon>
        <taxon>Fungi</taxon>
        <taxon>Dikarya</taxon>
        <taxon>Ascomycota</taxon>
        <taxon>Pezizomycotina</taxon>
        <taxon>Dothideomycetes</taxon>
        <taxon>Dothideomycetes incertae sedis</taxon>
        <taxon>Trypetheliales</taxon>
        <taxon>Trypetheliaceae</taxon>
        <taxon>Viridothelium</taxon>
    </lineage>
</organism>
<feature type="domain" description="RING-type" evidence="6">
    <location>
        <begin position="111"/>
        <end position="152"/>
    </location>
</feature>
<dbReference type="Pfam" id="PF00097">
    <property type="entry name" value="zf-C3HC4"/>
    <property type="match status" value="1"/>
</dbReference>
<feature type="compositionally biased region" description="Acidic residues" evidence="5">
    <location>
        <begin position="592"/>
        <end position="602"/>
    </location>
</feature>
<feature type="compositionally biased region" description="Polar residues" evidence="5">
    <location>
        <begin position="400"/>
        <end position="418"/>
    </location>
</feature>
<sequence length="1135" mass="123598">MDARNPRNTRQKTPVNATNNPQIASLASSSRSQPNLVGATPAATASQSKSTSNLSGKASTKSPSPVLRTSRENSVQASEGKRPSSTEPSGDSAALKLLKGDLDNVRQLITCKICDRLLFEPFVIQCGHTYCYSCLCTWFLNNKSKKTCPDCRAPVSQQPAPSYLIREMTHIFLARAELLAPGEKMEQQLQWQKEEASTVQEDRKNTNPVTGGLFKGCFKQRPSRPRYAIRDEDDGVDRCPSCSWEIEDGVCPGCGWEFDEDGAVMRPSFGGFSDMDPSERDLLEEEELDGDLELEDHDFAGPMPYLIDEEDEEMADDQSFAVRRWLAQHGAHVPSTTAIQGVGRRRATHSALGSSRQHSYSASLTSRSEDTEMGILEEEDEDDLDEDSSMGGFIDDRSDQMSQITASSRSQSYHPPSTASRRRSARRLVQSETSAMSPRSSQSNQLDEDDDEGGPISNGRRRINHGQARRSRVVLSESDEGSTSTERNAEDRQSLLQGGWSSLDQDSVVGDRDVDDGEESDGGRTTVGWEPTTISNDRLRNAGSLTPTADRPNPSPRPTQIGQPRLPRMPSGLRGLRHRSSIISTTSTANPEEADDDDSEAEQFDRDGDVAMSGTRLRHRVSRARILQSMRFQDANASANTGSGSGNGGDMDSDSTSDASLTPGRRQQRARARPQEYDPRISWMFAQYQTDVREMSSSQQSAGAELLDQMRARTPVSRPRTANRQRQNNQAFPQHPLESPTSPFAVPGLRAQIQANAFTNQSAFAALPARSNINSNGGITGANRSAINSPRASVSSGRPPSRIQMNTNVTSSPVTMNGNRASGFESTNRPPSRNNSRPNSAMGRRVQAPQVMHPQGLTVTPGLNFAARQIRAPQSNPYAMYLPRRQSNQRLQQQPSTATLRARGSTRTLRSQPSQAGLHEQGTPVSPQAVRPQGSRAQLRSPPSQQRIRPSNAHHPRPVEVPSPVPPISGAPLSNAQVPARPSAPFRPPASNPPTTSTGTSRIPDEERLRLARELINRRTQELSNSNPYAHLNRQRGSSVETEGSSSVSSIRTADTIRTNSSASTSSTSVSTSGRPAAPAANRIRTADTARPFSSAWEPPSGAGQHRTAGTSIVNALNSVTSNTSSRTRAEQVRA</sequence>
<reference evidence="7" key="1">
    <citation type="journal article" date="2020" name="Stud. Mycol.">
        <title>101 Dothideomycetes genomes: a test case for predicting lifestyles and emergence of pathogens.</title>
        <authorList>
            <person name="Haridas S."/>
            <person name="Albert R."/>
            <person name="Binder M."/>
            <person name="Bloem J."/>
            <person name="Labutti K."/>
            <person name="Salamov A."/>
            <person name="Andreopoulos B."/>
            <person name="Baker S."/>
            <person name="Barry K."/>
            <person name="Bills G."/>
            <person name="Bluhm B."/>
            <person name="Cannon C."/>
            <person name="Castanera R."/>
            <person name="Culley D."/>
            <person name="Daum C."/>
            <person name="Ezra D."/>
            <person name="Gonzalez J."/>
            <person name="Henrissat B."/>
            <person name="Kuo A."/>
            <person name="Liang C."/>
            <person name="Lipzen A."/>
            <person name="Lutzoni F."/>
            <person name="Magnuson J."/>
            <person name="Mondo S."/>
            <person name="Nolan M."/>
            <person name="Ohm R."/>
            <person name="Pangilinan J."/>
            <person name="Park H.-J."/>
            <person name="Ramirez L."/>
            <person name="Alfaro M."/>
            <person name="Sun H."/>
            <person name="Tritt A."/>
            <person name="Yoshinaga Y."/>
            <person name="Zwiers L.-H."/>
            <person name="Turgeon B."/>
            <person name="Goodwin S."/>
            <person name="Spatafora J."/>
            <person name="Crous P."/>
            <person name="Grigoriev I."/>
        </authorList>
    </citation>
    <scope>NUCLEOTIDE SEQUENCE</scope>
    <source>
        <strain evidence="7">Tuck. ex Michener</strain>
    </source>
</reference>
<feature type="compositionally biased region" description="Polar residues" evidence="5">
    <location>
        <begin position="1108"/>
        <end position="1117"/>
    </location>
</feature>
<evidence type="ECO:0000256" key="2">
    <source>
        <dbReference type="ARBA" id="ARBA00022771"/>
    </source>
</evidence>
<feature type="compositionally biased region" description="Polar residues" evidence="5">
    <location>
        <begin position="1"/>
        <end position="35"/>
    </location>
</feature>
<dbReference type="InterPro" id="IPR013083">
    <property type="entry name" value="Znf_RING/FYVE/PHD"/>
</dbReference>
<feature type="compositionally biased region" description="Low complexity" evidence="5">
    <location>
        <begin position="1037"/>
        <end position="1050"/>
    </location>
</feature>
<dbReference type="SUPFAM" id="SSF57850">
    <property type="entry name" value="RING/U-box"/>
    <property type="match status" value="1"/>
</dbReference>
<dbReference type="PROSITE" id="PS00518">
    <property type="entry name" value="ZF_RING_1"/>
    <property type="match status" value="1"/>
</dbReference>
<feature type="compositionally biased region" description="Polar residues" evidence="5">
    <location>
        <begin position="720"/>
        <end position="732"/>
    </location>
</feature>
<evidence type="ECO:0000256" key="4">
    <source>
        <dbReference type="PROSITE-ProRule" id="PRU00175"/>
    </source>
</evidence>
<dbReference type="EMBL" id="ML991773">
    <property type="protein sequence ID" value="KAF2239364.1"/>
    <property type="molecule type" value="Genomic_DNA"/>
</dbReference>
<feature type="compositionally biased region" description="Polar residues" evidence="5">
    <location>
        <begin position="885"/>
        <end position="915"/>
    </location>
</feature>
<gene>
    <name evidence="7" type="ORF">EV356DRAFT_502416</name>
</gene>
<feature type="compositionally biased region" description="Basic residues" evidence="5">
    <location>
        <begin position="459"/>
        <end position="472"/>
    </location>
</feature>
<evidence type="ECO:0000313" key="7">
    <source>
        <dbReference type="EMBL" id="KAF2239364.1"/>
    </source>
</evidence>
<feature type="region of interest" description="Disordered" evidence="5">
    <location>
        <begin position="1"/>
        <end position="92"/>
    </location>
</feature>
<feature type="compositionally biased region" description="Acidic residues" evidence="5">
    <location>
        <begin position="371"/>
        <end position="388"/>
    </location>
</feature>
<feature type="compositionally biased region" description="Polar residues" evidence="5">
    <location>
        <begin position="430"/>
        <end position="445"/>
    </location>
</feature>
<dbReference type="OrthoDB" id="6105938at2759"/>
<keyword evidence="1" id="KW-0479">Metal-binding</keyword>
<feature type="compositionally biased region" description="Low complexity" evidence="5">
    <location>
        <begin position="828"/>
        <end position="840"/>
    </location>
</feature>
<dbReference type="InterPro" id="IPR018957">
    <property type="entry name" value="Znf_C3HC4_RING-type"/>
</dbReference>
<feature type="compositionally biased region" description="Polar residues" evidence="5">
    <location>
        <begin position="43"/>
        <end position="63"/>
    </location>
</feature>
<feature type="compositionally biased region" description="Low complexity" evidence="5">
    <location>
        <begin position="1118"/>
        <end position="1127"/>
    </location>
</feature>
<accession>A0A6A6HMI9</accession>
<feature type="compositionally biased region" description="Pro residues" evidence="5">
    <location>
        <begin position="959"/>
        <end position="969"/>
    </location>
</feature>
<evidence type="ECO:0000256" key="5">
    <source>
        <dbReference type="SAM" id="MobiDB-lite"/>
    </source>
</evidence>
<feature type="compositionally biased region" description="Polar residues" evidence="5">
    <location>
        <begin position="494"/>
        <end position="505"/>
    </location>
</feature>
<feature type="compositionally biased region" description="Polar residues" evidence="5">
    <location>
        <begin position="935"/>
        <end position="949"/>
    </location>
</feature>
<evidence type="ECO:0000259" key="6">
    <source>
        <dbReference type="PROSITE" id="PS50089"/>
    </source>
</evidence>
<keyword evidence="8" id="KW-1185">Reference proteome</keyword>
<dbReference type="PANTHER" id="PTHR23327">
    <property type="entry name" value="RING FINGER PROTEIN 127"/>
    <property type="match status" value="1"/>
</dbReference>
<keyword evidence="2 4" id="KW-0863">Zinc-finger</keyword>